<evidence type="ECO:0000256" key="1">
    <source>
        <dbReference type="SAM" id="Phobius"/>
    </source>
</evidence>
<name>A0A1H6BGM0_9EURY</name>
<sequence>MMWPELVPLVPAYMDIANSRWLWLSTVPVVLVVLLQATIFLRRAWNDGKEMGLSEQKLKTGFKTGIISAIGPSIAVLAGMLALIATVGGPVAWMRLTVIGSVAFELPAAELGVSQFGYSLGDEGITETAYATAVWAMTLGGTGWLLVSAFGTRHMETVRTKISNGNETLIPIISAAAMLGAFAYFLSGEITAGTPETGSVAVGGLAMLGLLHLADSRDVQWLREWALGAAMLVGLLAGVALRVTVGSWW</sequence>
<feature type="transmembrane region" description="Helical" evidence="1">
    <location>
        <begin position="20"/>
        <end position="41"/>
    </location>
</feature>
<keyword evidence="1" id="KW-0472">Membrane</keyword>
<feature type="transmembrane region" description="Helical" evidence="1">
    <location>
        <begin position="226"/>
        <end position="245"/>
    </location>
</feature>
<feature type="transmembrane region" description="Helical" evidence="1">
    <location>
        <begin position="62"/>
        <end position="85"/>
    </location>
</feature>
<accession>A0A1H6BGM0</accession>
<proteinExistence type="predicted"/>
<feature type="transmembrane region" description="Helical" evidence="1">
    <location>
        <begin position="128"/>
        <end position="147"/>
    </location>
</feature>
<evidence type="ECO:0000313" key="2">
    <source>
        <dbReference type="EMBL" id="SEG59754.1"/>
    </source>
</evidence>
<dbReference type="Pfam" id="PF16481">
    <property type="entry name" value="DUF5058"/>
    <property type="match status" value="1"/>
</dbReference>
<keyword evidence="1" id="KW-1133">Transmembrane helix</keyword>
<evidence type="ECO:0008006" key="4">
    <source>
        <dbReference type="Google" id="ProtNLM"/>
    </source>
</evidence>
<feature type="transmembrane region" description="Helical" evidence="1">
    <location>
        <begin position="168"/>
        <end position="186"/>
    </location>
</feature>
<keyword evidence="1" id="KW-0812">Transmembrane</keyword>
<protein>
    <recommendedName>
        <fullName evidence="4">DUF5058 family protein</fullName>
    </recommendedName>
</protein>
<organism evidence="2 3">
    <name type="scientific">Halobellus limi</name>
    <dbReference type="NCBI Taxonomy" id="699433"/>
    <lineage>
        <taxon>Archaea</taxon>
        <taxon>Methanobacteriati</taxon>
        <taxon>Methanobacteriota</taxon>
        <taxon>Stenosarchaea group</taxon>
        <taxon>Halobacteria</taxon>
        <taxon>Halobacteriales</taxon>
        <taxon>Haloferacaceae</taxon>
        <taxon>Halobellus</taxon>
    </lineage>
</organism>
<reference evidence="2 3" key="1">
    <citation type="submission" date="2016-10" db="EMBL/GenBank/DDBJ databases">
        <authorList>
            <person name="de Groot N.N."/>
        </authorList>
    </citation>
    <scope>NUCLEOTIDE SEQUENCE [LARGE SCALE GENOMIC DNA]</scope>
    <source>
        <strain evidence="2 3">CGMCC 1.10331</strain>
    </source>
</reference>
<keyword evidence="3" id="KW-1185">Reference proteome</keyword>
<gene>
    <name evidence="2" type="ORF">SAMN04488133_2831</name>
</gene>
<dbReference type="AlphaFoldDB" id="A0A1H6BGM0"/>
<evidence type="ECO:0000313" key="3">
    <source>
        <dbReference type="Proteomes" id="UP000236740"/>
    </source>
</evidence>
<dbReference type="Proteomes" id="UP000236740">
    <property type="component" value="Unassembled WGS sequence"/>
</dbReference>
<dbReference type="InterPro" id="IPR032479">
    <property type="entry name" value="DUF5058"/>
</dbReference>
<feature type="transmembrane region" description="Helical" evidence="1">
    <location>
        <begin position="198"/>
        <end position="214"/>
    </location>
</feature>
<dbReference type="EMBL" id="FNVN01000004">
    <property type="protein sequence ID" value="SEG59754.1"/>
    <property type="molecule type" value="Genomic_DNA"/>
</dbReference>